<comment type="similarity">
    <text evidence="1">Belongs to the PemK/MazF family.</text>
</comment>
<keyword evidence="4" id="KW-1185">Reference proteome</keyword>
<organism evidence="3 4">
    <name type="scientific">Paractinoplanes pyxinae</name>
    <dbReference type="NCBI Taxonomy" id="2997416"/>
    <lineage>
        <taxon>Bacteria</taxon>
        <taxon>Bacillati</taxon>
        <taxon>Actinomycetota</taxon>
        <taxon>Actinomycetes</taxon>
        <taxon>Micromonosporales</taxon>
        <taxon>Micromonosporaceae</taxon>
        <taxon>Paractinoplanes</taxon>
    </lineage>
</organism>
<accession>A0ABT4ASW7</accession>
<proteinExistence type="inferred from homology"/>
<dbReference type="InterPro" id="IPR011067">
    <property type="entry name" value="Plasmid_toxin/cell-grow_inhib"/>
</dbReference>
<evidence type="ECO:0000313" key="3">
    <source>
        <dbReference type="EMBL" id="MCY1137347.1"/>
    </source>
</evidence>
<protein>
    <submittedName>
        <fullName evidence="3">Type II toxin-antitoxin system PemK/MazF family toxin</fullName>
    </submittedName>
</protein>
<dbReference type="PANTHER" id="PTHR33988:SF2">
    <property type="entry name" value="ENDORIBONUCLEASE MAZF"/>
    <property type="match status" value="1"/>
</dbReference>
<dbReference type="Proteomes" id="UP001151002">
    <property type="component" value="Unassembled WGS sequence"/>
</dbReference>
<evidence type="ECO:0000256" key="2">
    <source>
        <dbReference type="ARBA" id="ARBA00022649"/>
    </source>
</evidence>
<reference evidence="3" key="1">
    <citation type="submission" date="2022-11" db="EMBL/GenBank/DDBJ databases">
        <authorList>
            <person name="Somphong A."/>
            <person name="Phongsopitanun W."/>
        </authorList>
    </citation>
    <scope>NUCLEOTIDE SEQUENCE</scope>
    <source>
        <strain evidence="3">Pm04-4</strain>
    </source>
</reference>
<dbReference type="PANTHER" id="PTHR33988">
    <property type="entry name" value="ENDORIBONUCLEASE MAZF-RELATED"/>
    <property type="match status" value="1"/>
</dbReference>
<dbReference type="InterPro" id="IPR003477">
    <property type="entry name" value="PemK-like"/>
</dbReference>
<sequence>MRPIHLASLDKTRPVLVLTREQVRPYLKSITVAPITSTIRGLSTEVPVGKANGLDHDSVVSCDNVTTIPRSAIGRRVGYLLPAQESALAEAIVAAYDLDG</sequence>
<dbReference type="Gene3D" id="2.30.30.110">
    <property type="match status" value="1"/>
</dbReference>
<dbReference type="SUPFAM" id="SSF50118">
    <property type="entry name" value="Cell growth inhibitor/plasmid maintenance toxic component"/>
    <property type="match status" value="1"/>
</dbReference>
<dbReference type="Pfam" id="PF02452">
    <property type="entry name" value="PemK_toxin"/>
    <property type="match status" value="1"/>
</dbReference>
<evidence type="ECO:0000313" key="4">
    <source>
        <dbReference type="Proteomes" id="UP001151002"/>
    </source>
</evidence>
<evidence type="ECO:0000256" key="1">
    <source>
        <dbReference type="ARBA" id="ARBA00007521"/>
    </source>
</evidence>
<dbReference type="EMBL" id="JAPNTZ010000002">
    <property type="protein sequence ID" value="MCY1137347.1"/>
    <property type="molecule type" value="Genomic_DNA"/>
</dbReference>
<gene>
    <name evidence="3" type="ORF">OWR29_04995</name>
</gene>
<dbReference type="RefSeq" id="WP_267561287.1">
    <property type="nucleotide sequence ID" value="NZ_JAPNTZ010000002.1"/>
</dbReference>
<keyword evidence="2" id="KW-1277">Toxin-antitoxin system</keyword>
<name>A0ABT4ASW7_9ACTN</name>
<comment type="caution">
    <text evidence="3">The sequence shown here is derived from an EMBL/GenBank/DDBJ whole genome shotgun (WGS) entry which is preliminary data.</text>
</comment>